<reference evidence="2 3" key="1">
    <citation type="submission" date="2020-08" db="EMBL/GenBank/DDBJ databases">
        <title>Genome public.</title>
        <authorList>
            <person name="Liu C."/>
            <person name="Sun Q."/>
        </authorList>
    </citation>
    <scope>NUCLEOTIDE SEQUENCE [LARGE SCALE GENOMIC DNA]</scope>
    <source>
        <strain evidence="2 3">NSJ-35</strain>
    </source>
</reference>
<organism evidence="2 3">
    <name type="scientific">Christensenella tenuis</name>
    <dbReference type="NCBI Taxonomy" id="2763033"/>
    <lineage>
        <taxon>Bacteria</taxon>
        <taxon>Bacillati</taxon>
        <taxon>Bacillota</taxon>
        <taxon>Clostridia</taxon>
        <taxon>Christensenellales</taxon>
        <taxon>Christensenellaceae</taxon>
        <taxon>Christensenella</taxon>
    </lineage>
</organism>
<keyword evidence="3" id="KW-1185">Reference proteome</keyword>
<proteinExistence type="predicted"/>
<evidence type="ECO:0000313" key="2">
    <source>
        <dbReference type="EMBL" id="MBC5649380.1"/>
    </source>
</evidence>
<name>A0ABR7EHW9_9FIRM</name>
<protein>
    <submittedName>
        <fullName evidence="2">IS3 family transposase</fullName>
    </submittedName>
</protein>
<dbReference type="Proteomes" id="UP000606889">
    <property type="component" value="Unassembled WGS sequence"/>
</dbReference>
<sequence>MPPSLLHTAMRRYFTGQAVAPFPLPNSFRCRFIRVWRGPRNNAAFLVPYRLAALFHSGFHPFGCVPCRKAVHTFVHLTALGSWGLTHGFARGPRKGNYLNAVIENSFGLLKSEMLYIQKFLSAEHFIAELEKYLCYYNNNRIKLLRIESYTIQTSILSSLIPSNFSGSVHLRRLLNTDTYSCAALRGLSGKIFFVCSFATNC</sequence>
<dbReference type="Pfam" id="PF13333">
    <property type="entry name" value="rve_2"/>
    <property type="match status" value="1"/>
</dbReference>
<evidence type="ECO:0000259" key="1">
    <source>
        <dbReference type="Pfam" id="PF13333"/>
    </source>
</evidence>
<dbReference type="EMBL" id="JACOON010000007">
    <property type="protein sequence ID" value="MBC5649380.1"/>
    <property type="molecule type" value="Genomic_DNA"/>
</dbReference>
<gene>
    <name evidence="2" type="ORF">H8S18_13615</name>
</gene>
<evidence type="ECO:0000313" key="3">
    <source>
        <dbReference type="Proteomes" id="UP000606889"/>
    </source>
</evidence>
<dbReference type="InterPro" id="IPR001584">
    <property type="entry name" value="Integrase_cat-core"/>
</dbReference>
<feature type="domain" description="Integrase catalytic" evidence="1">
    <location>
        <begin position="104"/>
        <end position="150"/>
    </location>
</feature>
<comment type="caution">
    <text evidence="2">The sequence shown here is derived from an EMBL/GenBank/DDBJ whole genome shotgun (WGS) entry which is preliminary data.</text>
</comment>
<accession>A0ABR7EHW9</accession>